<comment type="caution">
    <text evidence="2">The sequence shown here is derived from an EMBL/GenBank/DDBJ whole genome shotgun (WGS) entry which is preliminary data.</text>
</comment>
<dbReference type="EMBL" id="JARBJD010000084">
    <property type="protein sequence ID" value="KAK2953981.1"/>
    <property type="molecule type" value="Genomic_DNA"/>
</dbReference>
<reference evidence="2 3" key="1">
    <citation type="journal article" date="2022" name="bioRxiv">
        <title>Genomics of Preaxostyla Flagellates Illuminates Evolutionary Transitions and the Path Towards Mitochondrial Loss.</title>
        <authorList>
            <person name="Novak L.V.F."/>
            <person name="Treitli S.C."/>
            <person name="Pyrih J."/>
            <person name="Halakuc P."/>
            <person name="Pipaliya S.V."/>
            <person name="Vacek V."/>
            <person name="Brzon O."/>
            <person name="Soukal P."/>
            <person name="Eme L."/>
            <person name="Dacks J.B."/>
            <person name="Karnkowska A."/>
            <person name="Elias M."/>
            <person name="Hampl V."/>
        </authorList>
    </citation>
    <scope>NUCLEOTIDE SEQUENCE [LARGE SCALE GENOMIC DNA]</scope>
    <source>
        <strain evidence="2">NAU3</strain>
        <tissue evidence="2">Gut</tissue>
    </source>
</reference>
<evidence type="ECO:0000313" key="3">
    <source>
        <dbReference type="Proteomes" id="UP001281761"/>
    </source>
</evidence>
<name>A0ABQ9XSR2_9EUKA</name>
<sequence length="290" mass="31662">MTDLSRKLTSSTDSPSPDCSPFLNWDGETITSEDEQAVIFRSLVATLKLQPALDVSLETTAVRFLKSVLKWTQSSIDAFLTNSGLTIDESLTNFVQSIGMLVSSPSQAITTAAMEMFNKLNECCSVKLRIRLVKADLVPQLINTINAVSLSFEEAADIHIHLMSSIATSVRLASPDGLIEFRIEYGHGQQDLHKMILKQVVMPSEENKQDPANVSEPSGINSWFARTILNLACSSDDPSSDDSESSEDAIPEFIFGPDPCSVATHNLPLPSAFAKHNPNRIRGMDEIGFG</sequence>
<keyword evidence="3" id="KW-1185">Reference proteome</keyword>
<feature type="compositionally biased region" description="Low complexity" evidence="1">
    <location>
        <begin position="9"/>
        <end position="21"/>
    </location>
</feature>
<proteinExistence type="predicted"/>
<evidence type="ECO:0000313" key="2">
    <source>
        <dbReference type="EMBL" id="KAK2953981.1"/>
    </source>
</evidence>
<protein>
    <submittedName>
        <fullName evidence="2">Uncharacterized protein</fullName>
    </submittedName>
</protein>
<feature type="region of interest" description="Disordered" evidence="1">
    <location>
        <begin position="1"/>
        <end position="22"/>
    </location>
</feature>
<evidence type="ECO:0000256" key="1">
    <source>
        <dbReference type="SAM" id="MobiDB-lite"/>
    </source>
</evidence>
<accession>A0ABQ9XSR2</accession>
<gene>
    <name evidence="2" type="ORF">BLNAU_11083</name>
</gene>
<dbReference type="Proteomes" id="UP001281761">
    <property type="component" value="Unassembled WGS sequence"/>
</dbReference>
<organism evidence="2 3">
    <name type="scientific">Blattamonas nauphoetae</name>
    <dbReference type="NCBI Taxonomy" id="2049346"/>
    <lineage>
        <taxon>Eukaryota</taxon>
        <taxon>Metamonada</taxon>
        <taxon>Preaxostyla</taxon>
        <taxon>Oxymonadida</taxon>
        <taxon>Blattamonas</taxon>
    </lineage>
</organism>